<dbReference type="GO" id="GO:0008237">
    <property type="term" value="F:metallopeptidase activity"/>
    <property type="evidence" value="ECO:0007669"/>
    <property type="project" value="UniProtKB-KW"/>
</dbReference>
<evidence type="ECO:0000256" key="10">
    <source>
        <dbReference type="PIRNR" id="PIRNR026671"/>
    </source>
</evidence>
<dbReference type="AlphaFoldDB" id="A0A550I7R5"/>
<protein>
    <recommendedName>
        <fullName evidence="9 10">D-alanyl-D-alanine dipeptidase</fullName>
        <shortName evidence="9 10">D-Ala-D-Ala dipeptidase</shortName>
        <ecNumber evidence="9 10">3.4.13.22</ecNumber>
    </recommendedName>
</protein>
<dbReference type="Pfam" id="PF01427">
    <property type="entry name" value="Peptidase_M15"/>
    <property type="match status" value="1"/>
</dbReference>
<keyword evidence="2 9" id="KW-0645">Protease</keyword>
<evidence type="ECO:0000256" key="5">
    <source>
        <dbReference type="ARBA" id="ARBA00022833"/>
    </source>
</evidence>
<dbReference type="PANTHER" id="PTHR43126">
    <property type="entry name" value="D-ALANYL-D-ALANINE DIPEPTIDASE"/>
    <property type="match status" value="1"/>
</dbReference>
<keyword evidence="7 9" id="KW-0482">Metalloprotease</keyword>
<evidence type="ECO:0000256" key="8">
    <source>
        <dbReference type="ARBA" id="ARBA00023316"/>
    </source>
</evidence>
<dbReference type="EMBL" id="VHSF01000001">
    <property type="protein sequence ID" value="TRO67010.1"/>
    <property type="molecule type" value="Genomic_DNA"/>
</dbReference>
<feature type="binding site" evidence="9">
    <location>
        <position position="143"/>
    </location>
    <ligand>
        <name>Zn(2+)</name>
        <dbReference type="ChEBI" id="CHEBI:29105"/>
        <note>catalytic</note>
    </ligand>
</feature>
<organism evidence="12 13">
    <name type="scientific">Christiangramia sabulilitoris</name>
    <dbReference type="NCBI Taxonomy" id="2583991"/>
    <lineage>
        <taxon>Bacteria</taxon>
        <taxon>Pseudomonadati</taxon>
        <taxon>Bacteroidota</taxon>
        <taxon>Flavobacteriia</taxon>
        <taxon>Flavobacteriales</taxon>
        <taxon>Flavobacteriaceae</taxon>
        <taxon>Christiangramia</taxon>
    </lineage>
</organism>
<keyword evidence="4 9" id="KW-0378">Hydrolase</keyword>
<dbReference type="PIRSF" id="PIRSF026671">
    <property type="entry name" value="AA_dipeptidase"/>
    <property type="match status" value="1"/>
</dbReference>
<comment type="similarity">
    <text evidence="9 10">Belongs to the peptidase M15D family.</text>
</comment>
<keyword evidence="6 9" id="KW-0224">Dipeptidase</keyword>
<keyword evidence="3 9" id="KW-0479">Metal-binding</keyword>
<evidence type="ECO:0000313" key="12">
    <source>
        <dbReference type="EMBL" id="TRO67010.1"/>
    </source>
</evidence>
<keyword evidence="8 10" id="KW-0961">Cell wall biogenesis/degradation</keyword>
<evidence type="ECO:0000256" key="6">
    <source>
        <dbReference type="ARBA" id="ARBA00022997"/>
    </source>
</evidence>
<evidence type="ECO:0000256" key="9">
    <source>
        <dbReference type="HAMAP-Rule" id="MF_01924"/>
    </source>
</evidence>
<dbReference type="HAMAP" id="MF_01924">
    <property type="entry name" value="A_A_dipeptidase"/>
    <property type="match status" value="1"/>
</dbReference>
<dbReference type="PANTHER" id="PTHR43126:SF1">
    <property type="entry name" value="D-ALANYL-D-ALANINE DIPEPTIDASE"/>
    <property type="match status" value="1"/>
</dbReference>
<evidence type="ECO:0000256" key="3">
    <source>
        <dbReference type="ARBA" id="ARBA00022723"/>
    </source>
</evidence>
<proteinExistence type="inferred from homology"/>
<evidence type="ECO:0000256" key="1">
    <source>
        <dbReference type="ARBA" id="ARBA00001362"/>
    </source>
</evidence>
<evidence type="ECO:0000256" key="7">
    <source>
        <dbReference type="ARBA" id="ARBA00023049"/>
    </source>
</evidence>
<comment type="caution">
    <text evidence="12">The sequence shown here is derived from an EMBL/GenBank/DDBJ whole genome shotgun (WGS) entry which is preliminary data.</text>
</comment>
<dbReference type="InterPro" id="IPR000755">
    <property type="entry name" value="A_A_dipeptidase"/>
</dbReference>
<feature type="binding site" evidence="9">
    <location>
        <position position="150"/>
    </location>
    <ligand>
        <name>Zn(2+)</name>
        <dbReference type="ChEBI" id="CHEBI:29105"/>
        <note>catalytic</note>
    </ligand>
</feature>
<dbReference type="EC" id="3.4.13.22" evidence="9 10"/>
<feature type="active site" description="Proton donor/acceptor" evidence="9">
    <location>
        <position position="208"/>
    </location>
</feature>
<dbReference type="RefSeq" id="WP_143409789.1">
    <property type="nucleotide sequence ID" value="NZ_VHSF01000001.1"/>
</dbReference>
<dbReference type="Proteomes" id="UP000315131">
    <property type="component" value="Unassembled WGS sequence"/>
</dbReference>
<gene>
    <name evidence="12" type="ORF">FGM01_03730</name>
</gene>
<keyword evidence="13" id="KW-1185">Reference proteome</keyword>
<keyword evidence="5 9" id="KW-0862">Zinc</keyword>
<dbReference type="SUPFAM" id="SSF55166">
    <property type="entry name" value="Hedgehog/DD-peptidase"/>
    <property type="match status" value="1"/>
</dbReference>
<feature type="chain" id="PRO_5021970228" description="D-alanyl-D-alanine dipeptidase" evidence="11">
    <location>
        <begin position="22"/>
        <end position="229"/>
    </location>
</feature>
<comment type="function">
    <text evidence="9 10">Catalyzes hydrolysis of the D-alanyl-D-alanine dipeptide.</text>
</comment>
<dbReference type="InterPro" id="IPR009045">
    <property type="entry name" value="Zn_M74/Hedgehog-like"/>
</dbReference>
<keyword evidence="11" id="KW-0732">Signal</keyword>
<comment type="cofactor">
    <cofactor evidence="9">
        <name>Zn(2+)</name>
        <dbReference type="ChEBI" id="CHEBI:29105"/>
    </cofactor>
    <text evidence="9">Binds 1 zinc ion per subunit.</text>
</comment>
<reference evidence="12 13" key="1">
    <citation type="submission" date="2019-06" db="EMBL/GenBank/DDBJ databases">
        <title>Gramella sabulilitoris sp. nov., isolated from a marine sand.</title>
        <authorList>
            <person name="Yoon J.-H."/>
        </authorList>
    </citation>
    <scope>NUCLEOTIDE SEQUENCE [LARGE SCALE GENOMIC DNA]</scope>
    <source>
        <strain evidence="12 13">HSMS-1</strain>
    </source>
</reference>
<feature type="signal peptide" evidence="11">
    <location>
        <begin position="1"/>
        <end position="21"/>
    </location>
</feature>
<dbReference type="OrthoDB" id="9801430at2"/>
<dbReference type="GO" id="GO:0008270">
    <property type="term" value="F:zinc ion binding"/>
    <property type="evidence" value="ECO:0007669"/>
    <property type="project" value="UniProtKB-UniRule"/>
</dbReference>
<dbReference type="CDD" id="cd14817">
    <property type="entry name" value="D-Ala-D-Ala_dipeptidase_VanX"/>
    <property type="match status" value="1"/>
</dbReference>
<comment type="catalytic activity">
    <reaction evidence="1 9 10">
        <text>D-alanyl-D-alanine + H2O = 2 D-alanine</text>
        <dbReference type="Rhea" id="RHEA:20661"/>
        <dbReference type="ChEBI" id="CHEBI:15377"/>
        <dbReference type="ChEBI" id="CHEBI:57416"/>
        <dbReference type="ChEBI" id="CHEBI:57822"/>
        <dbReference type="EC" id="3.4.13.22"/>
    </reaction>
</comment>
<dbReference type="Gene3D" id="3.30.1380.10">
    <property type="match status" value="1"/>
</dbReference>
<feature type="binding site" evidence="9">
    <location>
        <position position="211"/>
    </location>
    <ligand>
        <name>Zn(2+)</name>
        <dbReference type="ChEBI" id="CHEBI:29105"/>
        <note>catalytic</note>
    </ligand>
</feature>
<evidence type="ECO:0000313" key="13">
    <source>
        <dbReference type="Proteomes" id="UP000315131"/>
    </source>
</evidence>
<accession>A0A550I7R5</accession>
<evidence type="ECO:0000256" key="11">
    <source>
        <dbReference type="SAM" id="SignalP"/>
    </source>
</evidence>
<evidence type="ECO:0000256" key="2">
    <source>
        <dbReference type="ARBA" id="ARBA00022670"/>
    </source>
</evidence>
<evidence type="ECO:0000256" key="4">
    <source>
        <dbReference type="ARBA" id="ARBA00022801"/>
    </source>
</evidence>
<dbReference type="GO" id="GO:0006508">
    <property type="term" value="P:proteolysis"/>
    <property type="evidence" value="ECO:0007669"/>
    <property type="project" value="UniProtKB-KW"/>
</dbReference>
<sequence>MKINISVIVIFIFCSVFSSMAQDKTFRLPEGFVYVDEVIPDIISEIRYAGKNNFIGKPIAGYDTARAIISKSAALALSKVQKELIQKDLMLKIFDAYRPQRAVDHFVKWAADKADTLKKARFYPDIPKDRLFELGYISTRSGHSRGSTVDLTLVKVANCAEVDMGGPYDFFGEISHHNSKEVSQEQKNNRETLRLVMRKYGFRSYSEEWWHYTYDAEPFPDTYYNFPVR</sequence>
<feature type="site" description="Transition state stabilizer" evidence="9">
    <location>
        <position position="98"/>
    </location>
</feature>
<name>A0A550I7R5_9FLAO</name>
<dbReference type="GO" id="GO:0160237">
    <property type="term" value="F:D-Ala-D-Ala dipeptidase activity"/>
    <property type="evidence" value="ECO:0007669"/>
    <property type="project" value="UniProtKB-EC"/>
</dbReference>
<dbReference type="GO" id="GO:0071555">
    <property type="term" value="P:cell wall organization"/>
    <property type="evidence" value="ECO:0007669"/>
    <property type="project" value="UniProtKB-KW"/>
</dbReference>